<dbReference type="EMBL" id="JAPJZI010000001">
    <property type="protein sequence ID" value="MDA5398418.1"/>
    <property type="molecule type" value="Genomic_DNA"/>
</dbReference>
<keyword evidence="3" id="KW-1185">Reference proteome</keyword>
<feature type="signal peptide" evidence="1">
    <location>
        <begin position="1"/>
        <end position="32"/>
    </location>
</feature>
<dbReference type="InterPro" id="IPR038695">
    <property type="entry name" value="Saro_0823-like_sf"/>
</dbReference>
<comment type="caution">
    <text evidence="2">The sequence shown here is derived from an EMBL/GenBank/DDBJ whole genome shotgun (WGS) entry which is preliminary data.</text>
</comment>
<evidence type="ECO:0000256" key="1">
    <source>
        <dbReference type="SAM" id="SignalP"/>
    </source>
</evidence>
<dbReference type="Gene3D" id="2.60.120.1140">
    <property type="entry name" value="Protein of unknown function DUF192"/>
    <property type="match status" value="1"/>
</dbReference>
<dbReference type="Proteomes" id="UP001151234">
    <property type="component" value="Unassembled WGS sequence"/>
</dbReference>
<evidence type="ECO:0000313" key="2">
    <source>
        <dbReference type="EMBL" id="MDA5398418.1"/>
    </source>
</evidence>
<proteinExistence type="predicted"/>
<reference evidence="2" key="1">
    <citation type="submission" date="2022-11" db="EMBL/GenBank/DDBJ databases">
        <title>Draft genome sequence of Hoeflea poritis E7-10 and Hoeflea prorocentri PM5-8, separated from scleractinian coral Porites lutea and marine dinoflagellate.</title>
        <authorList>
            <person name="Zhang G."/>
            <person name="Wei Q."/>
            <person name="Cai L."/>
        </authorList>
    </citation>
    <scope>NUCLEOTIDE SEQUENCE</scope>
    <source>
        <strain evidence="2">PM5-8</strain>
    </source>
</reference>
<accession>A0A9X3UGX1</accession>
<feature type="chain" id="PRO_5040953585" evidence="1">
    <location>
        <begin position="33"/>
        <end position="160"/>
    </location>
</feature>
<dbReference type="Pfam" id="PF02643">
    <property type="entry name" value="DUF192"/>
    <property type="match status" value="1"/>
</dbReference>
<dbReference type="AlphaFoldDB" id="A0A9X3UGX1"/>
<dbReference type="PANTHER" id="PTHR37953:SF1">
    <property type="entry name" value="UPF0127 PROTEIN MJ1496"/>
    <property type="match status" value="1"/>
</dbReference>
<evidence type="ECO:0000313" key="3">
    <source>
        <dbReference type="Proteomes" id="UP001151234"/>
    </source>
</evidence>
<keyword evidence="1" id="KW-0732">Signal</keyword>
<dbReference type="RefSeq" id="WP_267989842.1">
    <property type="nucleotide sequence ID" value="NZ_JAPJZI010000001.1"/>
</dbReference>
<sequence length="160" mass="17607">MTIIYDNRAFVRAHAAVLAVLAILLSAGLAQALTAEDRLQVVTQTGTYDFDVELALTPPERAVGLMHRTHMDQDAGMLFRFDAIRPALMWMKNTLIPLDMIFIRPDGSVADIHRNAQPHSETVIQSSEPVRYVLELNAGVVDRIGLAPGDKVVHPIIDGN</sequence>
<dbReference type="PANTHER" id="PTHR37953">
    <property type="entry name" value="UPF0127 PROTEIN MJ1496"/>
    <property type="match status" value="1"/>
</dbReference>
<protein>
    <submittedName>
        <fullName evidence="2">DUF192 domain-containing protein</fullName>
    </submittedName>
</protein>
<gene>
    <name evidence="2" type="ORF">OQ273_07530</name>
</gene>
<dbReference type="InterPro" id="IPR003795">
    <property type="entry name" value="DUF192"/>
</dbReference>
<organism evidence="2 3">
    <name type="scientific">Hoeflea prorocentri</name>
    <dbReference type="NCBI Taxonomy" id="1922333"/>
    <lineage>
        <taxon>Bacteria</taxon>
        <taxon>Pseudomonadati</taxon>
        <taxon>Pseudomonadota</taxon>
        <taxon>Alphaproteobacteria</taxon>
        <taxon>Hyphomicrobiales</taxon>
        <taxon>Rhizobiaceae</taxon>
        <taxon>Hoeflea</taxon>
    </lineage>
</organism>
<name>A0A9X3UGX1_9HYPH</name>